<evidence type="ECO:0000313" key="3">
    <source>
        <dbReference type="Proteomes" id="UP000774130"/>
    </source>
</evidence>
<proteinExistence type="predicted"/>
<dbReference type="GO" id="GO:0016787">
    <property type="term" value="F:hydrolase activity"/>
    <property type="evidence" value="ECO:0007669"/>
    <property type="project" value="UniProtKB-KW"/>
</dbReference>
<accession>A0ABS6TD67</accession>
<evidence type="ECO:0000313" key="2">
    <source>
        <dbReference type="EMBL" id="MBV7390842.1"/>
    </source>
</evidence>
<protein>
    <submittedName>
        <fullName evidence="2">Alpha/beta hydrolase</fullName>
    </submittedName>
</protein>
<comment type="caution">
    <text evidence="2">The sequence shown here is derived from an EMBL/GenBank/DDBJ whole genome shotgun (WGS) entry which is preliminary data.</text>
</comment>
<keyword evidence="3" id="KW-1185">Reference proteome</keyword>
<reference evidence="2 3" key="1">
    <citation type="submission" date="2021-06" db="EMBL/GenBank/DDBJ databases">
        <title>Enterococcus alishanensis sp. nov., a novel lactic acid bacterium isolated from fresh coffee beans.</title>
        <authorList>
            <person name="Chen Y.-S."/>
        </authorList>
    </citation>
    <scope>NUCLEOTIDE SEQUENCE [LARGE SCALE GENOMIC DNA]</scope>
    <source>
        <strain evidence="2 3">ALS3</strain>
    </source>
</reference>
<dbReference type="Pfam" id="PF12146">
    <property type="entry name" value="Hydrolase_4"/>
    <property type="match status" value="1"/>
</dbReference>
<dbReference type="InterPro" id="IPR022742">
    <property type="entry name" value="Hydrolase_4"/>
</dbReference>
<dbReference type="EMBL" id="JAHUZB010000003">
    <property type="protein sequence ID" value="MBV7390842.1"/>
    <property type="molecule type" value="Genomic_DNA"/>
</dbReference>
<gene>
    <name evidence="2" type="ORF">KUA55_09130</name>
</gene>
<dbReference type="Proteomes" id="UP000774130">
    <property type="component" value="Unassembled WGS sequence"/>
</dbReference>
<sequence>MKNHFFKNFAFEFETTRLMWYIPNGGADYGEVATVAEKINPRNNESWYQEWSNFAEKLQQRGQQFHSTESCGNAYLRASRYYQAAEFFLSPQDPRKLTAYQQSVSLFYQALDLKKISYQRYQVGKFRTVFFQTTKESRGTFYICGGFDALLEELYFTNVVSTLAQGFDVVLYEGPGQSNVIREHQLVFDENWDQVAEVVINFYEKEIGLKGLRIGVGISLGGLLLARAASSNQNLFDKVILYNYFPSMLASFQKSLPKFLHKYLDTGFPLFLEKICSQYIASNSFLNWQVTHAKWVFGADSLNELLKVTSRFNEEIAYKRLTTDCLIFLAKNENYYDYQLGRNFYQKIPAKNKRLILFDKQDFSADLHCQNGAAYDSNDQLFQWLDEETLKS</sequence>
<feature type="domain" description="Serine aminopeptidase S33" evidence="1">
    <location>
        <begin position="164"/>
        <end position="359"/>
    </location>
</feature>
<name>A0ABS6TD67_9ENTE</name>
<evidence type="ECO:0000259" key="1">
    <source>
        <dbReference type="Pfam" id="PF12146"/>
    </source>
</evidence>
<keyword evidence="2" id="KW-0378">Hydrolase</keyword>
<dbReference type="RefSeq" id="WP_218325892.1">
    <property type="nucleotide sequence ID" value="NZ_JAHUZB010000003.1"/>
</dbReference>
<organism evidence="2 3">
    <name type="scientific">Enterococcus alishanensis</name>
    <dbReference type="NCBI Taxonomy" id="1303817"/>
    <lineage>
        <taxon>Bacteria</taxon>
        <taxon>Bacillati</taxon>
        <taxon>Bacillota</taxon>
        <taxon>Bacilli</taxon>
        <taxon>Lactobacillales</taxon>
        <taxon>Enterococcaceae</taxon>
        <taxon>Enterococcus</taxon>
    </lineage>
</organism>